<dbReference type="Proteomes" id="UP000309872">
    <property type="component" value="Unassembled WGS sequence"/>
</dbReference>
<evidence type="ECO:0000313" key="2">
    <source>
        <dbReference type="Proteomes" id="UP000309872"/>
    </source>
</evidence>
<organism evidence="1 2">
    <name type="scientific">Sphingobacterium alkalisoli</name>
    <dbReference type="NCBI Taxonomy" id="1874115"/>
    <lineage>
        <taxon>Bacteria</taxon>
        <taxon>Pseudomonadati</taxon>
        <taxon>Bacteroidota</taxon>
        <taxon>Sphingobacteriia</taxon>
        <taxon>Sphingobacteriales</taxon>
        <taxon>Sphingobacteriaceae</taxon>
        <taxon>Sphingobacterium</taxon>
    </lineage>
</organism>
<dbReference type="AlphaFoldDB" id="A0A4U0GMM3"/>
<name>A0A4U0GMM3_9SPHI</name>
<proteinExistence type="predicted"/>
<dbReference type="EMBL" id="SUKA01000013">
    <property type="protein sequence ID" value="TJY60091.1"/>
    <property type="molecule type" value="Genomic_DNA"/>
</dbReference>
<accession>A0A4U0GMM3</accession>
<comment type="caution">
    <text evidence="1">The sequence shown here is derived from an EMBL/GenBank/DDBJ whole genome shotgun (WGS) entry which is preliminary data.</text>
</comment>
<evidence type="ECO:0008006" key="3">
    <source>
        <dbReference type="Google" id="ProtNLM"/>
    </source>
</evidence>
<gene>
    <name evidence="1" type="ORF">FAZ19_23390</name>
</gene>
<dbReference type="InterPro" id="IPR032183">
    <property type="entry name" value="PKD-like"/>
</dbReference>
<dbReference type="OrthoDB" id="1095195at2"/>
<dbReference type="Pfam" id="PF16407">
    <property type="entry name" value="PKD_2"/>
    <property type="match status" value="1"/>
</dbReference>
<evidence type="ECO:0000313" key="1">
    <source>
        <dbReference type="EMBL" id="TJY60091.1"/>
    </source>
</evidence>
<protein>
    <recommendedName>
        <fullName evidence="3">PKD domain-containing protein</fullName>
    </recommendedName>
</protein>
<keyword evidence="2" id="KW-1185">Reference proteome</keyword>
<sequence length="495" mass="55896">MKLQMVHCWMRTVTRFLSLNLDIMHLKHIFKLSMIAAIMLTFACSKDNNLSKYEPINDIKITDATTSFTIPQLDSLIITPTLTETMPAGDSFTYSWTMDSEVIADSKNLRIKVTLSPGTYLITYKVTSNKNGIYALQRYTVVVNGVYPNGWYVVNSKDGTGRVSLIRTDDVIFDNPMEVANNKTYPGKPLALYNFGKGGFFYYFTDENVYRFNMNDWLELGDKSSILPNLATPLPFKSTPVFILNASRFDQFIVADGGLYAGISGSTSEDISPFSQRIPGDYDLFPGVFPNTYNLTYFYNNANMRFMRMGIFSRILEDAPNTTGSFDIANVGRKMIAYDRGMSTLFEEEIEWYFIMEDNNGRYLMSLTYDPFGNTQPGVNQEMVNSPEIGSATNFATSSILKQLYYTVGNRVYLYDMLAKSARLIYTFPAGYVIKDIEMLRSTSKQLVIGVNNGAAGEVYYFSINGQGEFSNSTYDKKFTGFGEIVQIAPARKNL</sequence>
<reference evidence="1 2" key="1">
    <citation type="submission" date="2019-04" db="EMBL/GenBank/DDBJ databases">
        <title>Sphingobacterium olei sp. nov., isolated from oil-contaminated soil.</title>
        <authorList>
            <person name="Liu B."/>
        </authorList>
    </citation>
    <scope>NUCLEOTIDE SEQUENCE [LARGE SCALE GENOMIC DNA]</scope>
    <source>
        <strain evidence="1 2">Y3L14</strain>
    </source>
</reference>